<keyword evidence="3" id="KW-1185">Reference proteome</keyword>
<organism evidence="2 3">
    <name type="scientific">Hymenobacter nitidus</name>
    <dbReference type="NCBI Taxonomy" id="2880929"/>
    <lineage>
        <taxon>Bacteria</taxon>
        <taxon>Pseudomonadati</taxon>
        <taxon>Bacteroidota</taxon>
        <taxon>Cytophagia</taxon>
        <taxon>Cytophagales</taxon>
        <taxon>Hymenobacteraceae</taxon>
        <taxon>Hymenobacter</taxon>
    </lineage>
</organism>
<dbReference type="CDD" id="cd00603">
    <property type="entry name" value="IPT_PCSR"/>
    <property type="match status" value="1"/>
</dbReference>
<comment type="caution">
    <text evidence="2">The sequence shown here is derived from an EMBL/GenBank/DDBJ whole genome shotgun (WGS) entry which is preliminary data.</text>
</comment>
<dbReference type="Pfam" id="PF18962">
    <property type="entry name" value="Por_Secre_tail"/>
    <property type="match status" value="1"/>
</dbReference>
<dbReference type="RefSeq" id="WP_226184209.1">
    <property type="nucleotide sequence ID" value="NZ_JAJADQ010000003.1"/>
</dbReference>
<dbReference type="SUPFAM" id="SSF81296">
    <property type="entry name" value="E set domains"/>
    <property type="match status" value="1"/>
</dbReference>
<protein>
    <submittedName>
        <fullName evidence="2">T9SS type A sorting domain-containing protein</fullName>
    </submittedName>
</protein>
<evidence type="ECO:0000259" key="1">
    <source>
        <dbReference type="Pfam" id="PF18962"/>
    </source>
</evidence>
<dbReference type="EMBL" id="JAJADQ010000003">
    <property type="protein sequence ID" value="MCB2377375.1"/>
    <property type="molecule type" value="Genomic_DNA"/>
</dbReference>
<accession>A0ABS8ADU3</accession>
<name>A0ABS8ADU3_9BACT</name>
<dbReference type="Proteomes" id="UP001165297">
    <property type="component" value="Unassembled WGS sequence"/>
</dbReference>
<gene>
    <name evidence="2" type="ORF">LGH70_07275</name>
</gene>
<sequence length="1503" mass="149968">MNNGKAIVLSLPTTGYTDPILTYVTQKSGTTGFSTQTVEYSTDGTAYTSIATVTVPTSYTLQTVNFSTIAAADNNANFKVRITFSGGSATTGNNRIDNLKLSGTDTTPPAFLSGYPTVASVTATGFTALTKLDEAGKTYFVVLPNNAAAPTVAEVRSGQSSGGGAPVASGNISSGAAAEASLAVTGLSVGTSYDVYFVAEDNITPTPNSQTAAVKVDVTTQASADTTPPVFAAGSPAASAITSSGFTLSSTLDEVGATYYVVLASGATAPSAAQVKAGQDASGTAAALKGTLTNTTANSAVTGTITGLAPATTYSVYVVADDAVANLQAAPVSLTVTTLAPPPAVTGFDPVAGPVGTVVTIAGSNLNTITGVTFGGVAATDVSATAAAVTATVGAGTPLGAAAVVLSDGVAIYNAPGIFTVTAAPSVTTTAASAVTTTTATSGGAVTGNNATITGRGVVFSTTANPRIGGAGVGQVTATGTTGSFSSNLTGLTAGTVYYVAAYAISEFGTTYGPDQTFTTTAAFAGLFEDFEVTNIIKTGYGSGPVVTATGSWTFNEAAVGNLANDKKNGTKSARLRGGSVFMNFDKANGAGVVTISAAAFGTDNPSSYAVDISSDGGVTFDAYNGPATVVTSTLTATSFTVNVAGNIRLRVRHADGTVGSNPRLNIDDITITDFTGSATSIAAPSFTGTSFCTTTAATLTVDFTPTGSFAATNDYSVQLSNAAGSFASPVVVGTVTDNTGGAAPITASITIPAGTASGTGYRLRVVANDPVTIGAASAAITLVNAPAVTVAPSTPQSLAVNANGTPLVATETPAAVSRQWFFATAVNGPTTAIAGATSLTYTPNFATAGTYYVTVVSTFAACGPVTSNEVVITVTAPVATLTATPNVLTINATTTQTGTQDYLLEGNNLPASATVALGSDNAAVEFSLNGGATYVSAASLTASATGSISQSVRVRFTAPATAGTTTATISNTSGALSAPVTVTGNASEPAATTPFTPGNLALVRVGDGSAALTSAATPIFIDEYTPAGTLVRSITVPTAPAGSNFALTVNGTSTTNGLLTMSPNRQFVTLAGYNAAPGTASVATAANVERVVGVITANGAVNTTTRITDGYLSGDIRTAVTTDGTGFWTAGNGGGGAVSTASGGTRYVALGSSGASTQLSTSPTNTRVAAIYFDQLYVSTGSGSNVGINTVGTGTPTDAGNTTTLLAGLTAGDAYGYVFFDLTDAVAGPDVVYVADGNAGIRKYSLVGSSWVQNGATITGGTALRGLAGSRTATGIRLFATNAGNLYTVLDNVAYNTAPSTTTLTSLAVAPTNQAFRGISFAPGSPVVLPVKLTAFTAERQQATIAVRWTTASEQNSSHFDVERSTNGKDFAVVATVAGQGNSSRMHRYEALDQQPVNQLAYYRLKQVDQDGTTAFSPIATVQAAQEVVVFPNPVQHILTIQVPPTQGEKMPVQLTDLSGRVMLTSTVGHDGQLDMRALQPGTYLLHVGAGTTRMVQKIVKE</sequence>
<dbReference type="InterPro" id="IPR013783">
    <property type="entry name" value="Ig-like_fold"/>
</dbReference>
<feature type="domain" description="Secretion system C-terminal sorting" evidence="1">
    <location>
        <begin position="1431"/>
        <end position="1501"/>
    </location>
</feature>
<dbReference type="InterPro" id="IPR026444">
    <property type="entry name" value="Secre_tail"/>
</dbReference>
<dbReference type="Gene3D" id="2.60.40.10">
    <property type="entry name" value="Immunoglobulins"/>
    <property type="match status" value="1"/>
</dbReference>
<reference evidence="2" key="1">
    <citation type="submission" date="2021-10" db="EMBL/GenBank/DDBJ databases">
        <authorList>
            <person name="Dean J.D."/>
            <person name="Kim M.K."/>
            <person name="Newey C.N."/>
            <person name="Stoker T.S."/>
            <person name="Thompson D.W."/>
            <person name="Grose J.H."/>
        </authorList>
    </citation>
    <scope>NUCLEOTIDE SEQUENCE</scope>
    <source>
        <strain evidence="2">BT635</strain>
    </source>
</reference>
<dbReference type="NCBIfam" id="TIGR04183">
    <property type="entry name" value="Por_Secre_tail"/>
    <property type="match status" value="1"/>
</dbReference>
<dbReference type="InterPro" id="IPR014756">
    <property type="entry name" value="Ig_E-set"/>
</dbReference>
<evidence type="ECO:0000313" key="3">
    <source>
        <dbReference type="Proteomes" id="UP001165297"/>
    </source>
</evidence>
<evidence type="ECO:0000313" key="2">
    <source>
        <dbReference type="EMBL" id="MCB2377375.1"/>
    </source>
</evidence>
<dbReference type="Gene3D" id="2.60.40.2700">
    <property type="match status" value="1"/>
</dbReference>
<proteinExistence type="predicted"/>